<dbReference type="GO" id="GO:0002100">
    <property type="term" value="P:tRNA wobble adenosine to inosine editing"/>
    <property type="evidence" value="ECO:0007669"/>
    <property type="project" value="InterPro"/>
</dbReference>
<evidence type="ECO:0000256" key="8">
    <source>
        <dbReference type="ARBA" id="ARBA00022801"/>
    </source>
</evidence>
<evidence type="ECO:0000256" key="6">
    <source>
        <dbReference type="ARBA" id="ARBA00022694"/>
    </source>
</evidence>
<proteinExistence type="inferred from homology"/>
<evidence type="ECO:0000256" key="1">
    <source>
        <dbReference type="ARBA" id="ARBA00001947"/>
    </source>
</evidence>
<dbReference type="STRING" id="59729.ENSTGUP00000011325"/>
<dbReference type="EC" id="3.5.4.33" evidence="4"/>
<keyword evidence="7" id="KW-0479">Metal-binding</keyword>
<dbReference type="OMA" id="THKSHEK"/>
<feature type="compositionally biased region" description="Pro residues" evidence="13">
    <location>
        <begin position="127"/>
        <end position="140"/>
    </location>
</feature>
<dbReference type="InterPro" id="IPR002125">
    <property type="entry name" value="CMP_dCMP_dom"/>
</dbReference>
<dbReference type="InParanoid" id="H0ZL52"/>
<accession>H0ZL52</accession>
<dbReference type="HAMAP" id="MF_00972">
    <property type="entry name" value="tRNA_aden_deaminase"/>
    <property type="match status" value="1"/>
</dbReference>
<evidence type="ECO:0000259" key="14">
    <source>
        <dbReference type="PROSITE" id="PS51747"/>
    </source>
</evidence>
<evidence type="ECO:0000256" key="2">
    <source>
        <dbReference type="ARBA" id="ARBA00002255"/>
    </source>
</evidence>
<dbReference type="Pfam" id="PF00383">
    <property type="entry name" value="dCMP_cyt_deam_1"/>
    <property type="match status" value="1"/>
</dbReference>
<comment type="catalytic activity">
    <reaction evidence="12">
        <text>adenosine(34) in tRNA + H2O + H(+) = inosine(34) in tRNA + NH4(+)</text>
        <dbReference type="Rhea" id="RHEA:43168"/>
        <dbReference type="Rhea" id="RHEA-COMP:10373"/>
        <dbReference type="Rhea" id="RHEA-COMP:10374"/>
        <dbReference type="ChEBI" id="CHEBI:15377"/>
        <dbReference type="ChEBI" id="CHEBI:15378"/>
        <dbReference type="ChEBI" id="CHEBI:28938"/>
        <dbReference type="ChEBI" id="CHEBI:74411"/>
        <dbReference type="ChEBI" id="CHEBI:82852"/>
        <dbReference type="EC" id="3.5.4.33"/>
    </reaction>
</comment>
<comment type="cofactor">
    <cofactor evidence="1">
        <name>Zn(2+)</name>
        <dbReference type="ChEBI" id="CHEBI:29105"/>
    </cofactor>
</comment>
<dbReference type="PROSITE" id="PS51747">
    <property type="entry name" value="CYT_DCMP_DEAMINASES_2"/>
    <property type="match status" value="1"/>
</dbReference>
<feature type="compositionally biased region" description="Low complexity" evidence="13">
    <location>
        <begin position="199"/>
        <end position="208"/>
    </location>
</feature>
<dbReference type="HOGENOM" id="CLU_025810_8_2_1"/>
<dbReference type="GO" id="GO:0008270">
    <property type="term" value="F:zinc ion binding"/>
    <property type="evidence" value="ECO:0007669"/>
    <property type="project" value="InterPro"/>
</dbReference>
<name>H0ZL52_TAEGU</name>
<dbReference type="InterPro" id="IPR016192">
    <property type="entry name" value="APOBEC/CMP_deaminase_Zn-bd"/>
</dbReference>
<feature type="domain" description="CMP/dCMP-type deaminase" evidence="14">
    <location>
        <begin position="214"/>
        <end position="339"/>
    </location>
</feature>
<reference evidence="15" key="2">
    <citation type="submission" date="2025-08" db="UniProtKB">
        <authorList>
            <consortium name="Ensembl"/>
        </authorList>
    </citation>
    <scope>IDENTIFICATION</scope>
</reference>
<dbReference type="Ensembl" id="ENSTGUT00000011449.2">
    <property type="protein sequence ID" value="ENSTGUP00000011325.2"/>
    <property type="gene ID" value="ENSTGUG00000010989.2"/>
</dbReference>
<dbReference type="GO" id="GO:0052717">
    <property type="term" value="F:tRNA-specific adenosine-34 deaminase activity"/>
    <property type="evidence" value="ECO:0007669"/>
    <property type="project" value="UniProtKB-EC"/>
</dbReference>
<evidence type="ECO:0000256" key="10">
    <source>
        <dbReference type="ARBA" id="ARBA00031817"/>
    </source>
</evidence>
<sequence length="384" mass="41892">FCNIWQSTSTHKSHEKVEVFSPYPKNNSRVTHALRASTLFQSNAITAVRAEFQSFKAYGTTRRFAACPGGSCRQPGSAGGARWERSVSRAGAGPGSRAPLQPGARRAAGLVGLQGPLRRELRGEAPRPAPPSPVPPPPPLHRALTAKKGAKDEAFLLVPLEETPERPEHPASPAGPGPAAPRLQRRRKGRRRRRHRPRCPGSSGGPAMAEAAEAAALAWMDQALDVAKEALEKGEVPVGCLLVYNGEVIGRGRNEVNETKNATGHAEMVAIDQVLDWCKQHKRDYREVFPQLVLYVTVEPCIMCAAAVRLMKIPRVVYGCRNERFGGCGSVLSISSDDMVDSGDPFECSSGYRAEEAVELLKAFYRQENPNAPKSKVRKKDHRQ</sequence>
<keyword evidence="9" id="KW-0862">Zinc</keyword>
<evidence type="ECO:0000256" key="7">
    <source>
        <dbReference type="ARBA" id="ARBA00022723"/>
    </source>
</evidence>
<organism evidence="15 16">
    <name type="scientific">Taeniopygia guttata</name>
    <name type="common">Zebra finch</name>
    <name type="synonym">Poephila guttata</name>
    <dbReference type="NCBI Taxonomy" id="59729"/>
    <lineage>
        <taxon>Eukaryota</taxon>
        <taxon>Metazoa</taxon>
        <taxon>Chordata</taxon>
        <taxon>Craniata</taxon>
        <taxon>Vertebrata</taxon>
        <taxon>Euteleostomi</taxon>
        <taxon>Archelosauria</taxon>
        <taxon>Archosauria</taxon>
        <taxon>Dinosauria</taxon>
        <taxon>Saurischia</taxon>
        <taxon>Theropoda</taxon>
        <taxon>Coelurosauria</taxon>
        <taxon>Aves</taxon>
        <taxon>Neognathae</taxon>
        <taxon>Neoaves</taxon>
        <taxon>Telluraves</taxon>
        <taxon>Australaves</taxon>
        <taxon>Passeriformes</taxon>
        <taxon>Passeroidea</taxon>
        <taxon>Estrildidae</taxon>
        <taxon>Estrildinae</taxon>
        <taxon>Taeniopygia</taxon>
    </lineage>
</organism>
<feature type="region of interest" description="Disordered" evidence="13">
    <location>
        <begin position="69"/>
        <end position="106"/>
    </location>
</feature>
<dbReference type="SUPFAM" id="SSF53927">
    <property type="entry name" value="Cytidine deaminase-like"/>
    <property type="match status" value="1"/>
</dbReference>
<dbReference type="InterPro" id="IPR028883">
    <property type="entry name" value="tRNA_aden_deaminase"/>
</dbReference>
<feature type="region of interest" description="Disordered" evidence="13">
    <location>
        <begin position="162"/>
        <end position="208"/>
    </location>
</feature>
<dbReference type="Proteomes" id="UP000007754">
    <property type="component" value="Chromosome 3"/>
</dbReference>
<evidence type="ECO:0000313" key="15">
    <source>
        <dbReference type="Ensembl" id="ENSTGUP00000011325.2"/>
    </source>
</evidence>
<comment type="function">
    <text evidence="2">Probably participates in deamination of adenosine-34 to inosine in many tRNAs.</text>
</comment>
<comment type="similarity">
    <text evidence="3">Belongs to the cytidine and deoxycytidylate deaminase family. ADAT2 subfamily.</text>
</comment>
<dbReference type="SMR" id="H0ZL52"/>
<gene>
    <name evidence="15" type="primary">ADAT2</name>
</gene>
<dbReference type="GeneTree" id="ENSGT00940000164335"/>
<dbReference type="PANTHER" id="PTHR11079:SF149">
    <property type="entry name" value="TRNA-SPECIFIC ADENOSINE DEAMINASE 2"/>
    <property type="match status" value="1"/>
</dbReference>
<keyword evidence="8" id="KW-0378">Hydrolase</keyword>
<dbReference type="CDD" id="cd01285">
    <property type="entry name" value="nucleoside_deaminase"/>
    <property type="match status" value="1"/>
</dbReference>
<evidence type="ECO:0000256" key="12">
    <source>
        <dbReference type="ARBA" id="ARBA00048045"/>
    </source>
</evidence>
<evidence type="ECO:0000256" key="3">
    <source>
        <dbReference type="ARBA" id="ARBA00010669"/>
    </source>
</evidence>
<evidence type="ECO:0000256" key="4">
    <source>
        <dbReference type="ARBA" id="ARBA00012740"/>
    </source>
</evidence>
<dbReference type="GO" id="GO:0005634">
    <property type="term" value="C:nucleus"/>
    <property type="evidence" value="ECO:0007669"/>
    <property type="project" value="TreeGrafter"/>
</dbReference>
<feature type="compositionally biased region" description="Basic residues" evidence="13">
    <location>
        <begin position="183"/>
        <end position="198"/>
    </location>
</feature>
<feature type="region of interest" description="Disordered" evidence="13">
    <location>
        <begin position="121"/>
        <end position="143"/>
    </location>
</feature>
<evidence type="ECO:0000256" key="9">
    <source>
        <dbReference type="ARBA" id="ARBA00022833"/>
    </source>
</evidence>
<dbReference type="FunFam" id="3.40.140.10:FF:000036">
    <property type="entry name" value="tRNA-specific adenosine deaminase 2"/>
    <property type="match status" value="1"/>
</dbReference>
<reference evidence="15 16" key="1">
    <citation type="journal article" date="2010" name="Nature">
        <title>The genome of a songbird.</title>
        <authorList>
            <person name="Warren W.C."/>
            <person name="Clayton D.F."/>
            <person name="Ellegren H."/>
            <person name="Arnold A.P."/>
            <person name="Hillier L.W."/>
            <person name="Kunstner A."/>
            <person name="Searle S."/>
            <person name="White S."/>
            <person name="Vilella A.J."/>
            <person name="Fairley S."/>
            <person name="Heger A."/>
            <person name="Kong L."/>
            <person name="Ponting C.P."/>
            <person name="Jarvis E.D."/>
            <person name="Mello C.V."/>
            <person name="Minx P."/>
            <person name="Lovell P."/>
            <person name="Velho T.A."/>
            <person name="Ferris M."/>
            <person name="Balakrishnan C.N."/>
            <person name="Sinha S."/>
            <person name="Blatti C."/>
            <person name="London S.E."/>
            <person name="Li Y."/>
            <person name="Lin Y.C."/>
            <person name="George J."/>
            <person name="Sweedler J."/>
            <person name="Southey B."/>
            <person name="Gunaratne P."/>
            <person name="Watson M."/>
            <person name="Nam K."/>
            <person name="Backstrom N."/>
            <person name="Smeds L."/>
            <person name="Nabholz B."/>
            <person name="Itoh Y."/>
            <person name="Whitney O."/>
            <person name="Pfenning A.R."/>
            <person name="Howard J."/>
            <person name="Volker M."/>
            <person name="Skinner B.M."/>
            <person name="Griffin D.K."/>
            <person name="Ye L."/>
            <person name="McLaren W.M."/>
            <person name="Flicek P."/>
            <person name="Quesada V."/>
            <person name="Velasco G."/>
            <person name="Lopez-Otin C."/>
            <person name="Puente X.S."/>
            <person name="Olender T."/>
            <person name="Lancet D."/>
            <person name="Smit A.F."/>
            <person name="Hubley R."/>
            <person name="Konkel M.K."/>
            <person name="Walker J.A."/>
            <person name="Batzer M.A."/>
            <person name="Gu W."/>
            <person name="Pollock D.D."/>
            <person name="Chen L."/>
            <person name="Cheng Z."/>
            <person name="Eichler E.E."/>
            <person name="Stapley J."/>
            <person name="Slate J."/>
            <person name="Ekblom R."/>
            <person name="Birkhead T."/>
            <person name="Burke T."/>
            <person name="Burt D."/>
            <person name="Scharff C."/>
            <person name="Adam I."/>
            <person name="Richard H."/>
            <person name="Sultan M."/>
            <person name="Soldatov A."/>
            <person name="Lehrach H."/>
            <person name="Edwards S.V."/>
            <person name="Yang S.P."/>
            <person name="Li X."/>
            <person name="Graves T."/>
            <person name="Fulton L."/>
            <person name="Nelson J."/>
            <person name="Chinwalla A."/>
            <person name="Hou S."/>
            <person name="Mardis E.R."/>
            <person name="Wilson R.K."/>
        </authorList>
    </citation>
    <scope>NUCLEOTIDE SEQUENCE [LARGE SCALE GENOMIC DNA]</scope>
</reference>
<dbReference type="PROSITE" id="PS00903">
    <property type="entry name" value="CYT_DCMP_DEAMINASES_1"/>
    <property type="match status" value="1"/>
</dbReference>
<dbReference type="GO" id="GO:0005737">
    <property type="term" value="C:cytoplasm"/>
    <property type="evidence" value="ECO:0007669"/>
    <property type="project" value="TreeGrafter"/>
</dbReference>
<dbReference type="InterPro" id="IPR016193">
    <property type="entry name" value="Cytidine_deaminase-like"/>
</dbReference>
<evidence type="ECO:0000256" key="5">
    <source>
        <dbReference type="ARBA" id="ARBA00019216"/>
    </source>
</evidence>
<keyword evidence="16" id="KW-1185">Reference proteome</keyword>
<reference evidence="15" key="3">
    <citation type="submission" date="2025-09" db="UniProtKB">
        <authorList>
            <consortium name="Ensembl"/>
        </authorList>
    </citation>
    <scope>IDENTIFICATION</scope>
</reference>
<protein>
    <recommendedName>
        <fullName evidence="5">tRNA-specific adenosine deaminase 2</fullName>
        <ecNumber evidence="4">3.5.4.33</ecNumber>
    </recommendedName>
    <alternativeName>
        <fullName evidence="11">Deaminase domain-containing protein 1</fullName>
    </alternativeName>
    <alternativeName>
        <fullName evidence="10">tRNA-specific adenosine-34 deaminase subunit ADAT2</fullName>
    </alternativeName>
</protein>
<keyword evidence="6" id="KW-0819">tRNA processing</keyword>
<evidence type="ECO:0000256" key="13">
    <source>
        <dbReference type="SAM" id="MobiDB-lite"/>
    </source>
</evidence>
<evidence type="ECO:0000256" key="11">
    <source>
        <dbReference type="ARBA" id="ARBA00033441"/>
    </source>
</evidence>
<dbReference type="AlphaFoldDB" id="H0ZL52"/>
<dbReference type="Gene3D" id="3.40.140.10">
    <property type="entry name" value="Cytidine Deaminase, domain 2"/>
    <property type="match status" value="1"/>
</dbReference>
<evidence type="ECO:0000313" key="16">
    <source>
        <dbReference type="Proteomes" id="UP000007754"/>
    </source>
</evidence>
<dbReference type="PANTHER" id="PTHR11079">
    <property type="entry name" value="CYTOSINE DEAMINASE FAMILY MEMBER"/>
    <property type="match status" value="1"/>
</dbReference>